<proteinExistence type="predicted"/>
<gene>
    <name evidence="1" type="ORF">ASV53_22680</name>
</gene>
<organism evidence="1 2">
    <name type="scientific">Photobacterium sanguinicancri</name>
    <dbReference type="NCBI Taxonomy" id="875932"/>
    <lineage>
        <taxon>Bacteria</taxon>
        <taxon>Pseudomonadati</taxon>
        <taxon>Pseudomonadota</taxon>
        <taxon>Gammaproteobacteria</taxon>
        <taxon>Vibrionales</taxon>
        <taxon>Vibrionaceae</taxon>
        <taxon>Photobacterium</taxon>
    </lineage>
</organism>
<dbReference type="Proteomes" id="UP000215999">
    <property type="component" value="Unassembled WGS sequence"/>
</dbReference>
<sequence>MAKLGYCEINGINLSRRSRKAVSDVKEIMRNGNIFSTAVSTIPLFQIFASPSITTTVVETGITIREYHWDLFARAMNSAAPIVRNQIFKVAYEQEIFTYGKEREFWRCVSEASK</sequence>
<protein>
    <submittedName>
        <fullName evidence="1">Uncharacterized protein</fullName>
    </submittedName>
</protein>
<evidence type="ECO:0000313" key="1">
    <source>
        <dbReference type="EMBL" id="OZS41638.1"/>
    </source>
</evidence>
<accession>A0ABX4FRT8</accession>
<dbReference type="EMBL" id="NOIF01000263">
    <property type="protein sequence ID" value="OZS41638.1"/>
    <property type="molecule type" value="Genomic_DNA"/>
</dbReference>
<evidence type="ECO:0000313" key="2">
    <source>
        <dbReference type="Proteomes" id="UP000215999"/>
    </source>
</evidence>
<keyword evidence="2" id="KW-1185">Reference proteome</keyword>
<comment type="caution">
    <text evidence="1">The sequence shown here is derived from an EMBL/GenBank/DDBJ whole genome shotgun (WGS) entry which is preliminary data.</text>
</comment>
<name>A0ABX4FRT8_9GAMM</name>
<reference evidence="1 2" key="1">
    <citation type="journal article" date="2016" name="Antonie Van Leeuwenhoek">
        <title>Photobacterium sanguinicancri sp. nov. isolated from marine animals.</title>
        <authorList>
            <person name="Gomez-Gil B."/>
            <person name="Roque A."/>
            <person name="Rotllant G."/>
            <person name="Romalde J.L."/>
            <person name="Doce A."/>
            <person name="Eggermont M."/>
            <person name="Defoirdt T."/>
        </authorList>
    </citation>
    <scope>NUCLEOTIDE SEQUENCE [LARGE SCALE GENOMIC DNA]</scope>
    <source>
        <strain evidence="1 2">CAIM 1827</strain>
    </source>
</reference>